<dbReference type="InterPro" id="IPR010432">
    <property type="entry name" value="RDD"/>
</dbReference>
<proteinExistence type="predicted"/>
<sequence length="283" mass="30388">MTRSCTDPQICAALGEAVLAPWRSRAGALAVDIVAGAAVLTTTKLAALALPLHGRWWWVCVLLGAVAILLSAVNWLAFGGQSLGRAIFGITIMHRGTCPVGPWRLLLRDLALRHRSDHNLRRITGAVTLSAAALCATDATITDTAVRHHDQQLTGASAQIAAIGPRMVEQMLSYCPETVENDFTRARTLASDDYRSELAAQQLAALKAGPVRNEYRVTNSSVLSAESGRAVMLLFLRAVRGTPPDQRYIATAVRVNFVRSGGAQWRVDHLTVVAEPRPVGATP</sequence>
<keyword evidence="5 6" id="KW-0472">Membrane</keyword>
<evidence type="ECO:0000256" key="3">
    <source>
        <dbReference type="ARBA" id="ARBA00022692"/>
    </source>
</evidence>
<evidence type="ECO:0000313" key="9">
    <source>
        <dbReference type="Proteomes" id="UP000320513"/>
    </source>
</evidence>
<comment type="subcellular location">
    <subcellularLocation>
        <location evidence="1">Cell membrane</location>
        <topology evidence="1">Multi-pass membrane protein</topology>
    </subcellularLocation>
</comment>
<accession>A0A557XVZ8</accession>
<evidence type="ECO:0000313" key="8">
    <source>
        <dbReference type="EMBL" id="TVS90182.1"/>
    </source>
</evidence>
<organism evidence="8 9">
    <name type="scientific">Mycobacterium helveticum</name>
    <dbReference type="NCBI Taxonomy" id="2592811"/>
    <lineage>
        <taxon>Bacteria</taxon>
        <taxon>Bacillati</taxon>
        <taxon>Actinomycetota</taxon>
        <taxon>Actinomycetes</taxon>
        <taxon>Mycobacteriales</taxon>
        <taxon>Mycobacteriaceae</taxon>
        <taxon>Mycobacterium</taxon>
    </lineage>
</organism>
<keyword evidence="4 6" id="KW-1133">Transmembrane helix</keyword>
<dbReference type="GO" id="GO:0005886">
    <property type="term" value="C:plasma membrane"/>
    <property type="evidence" value="ECO:0007669"/>
    <property type="project" value="UniProtKB-SubCell"/>
</dbReference>
<feature type="transmembrane region" description="Helical" evidence="6">
    <location>
        <begin position="29"/>
        <end position="50"/>
    </location>
</feature>
<keyword evidence="2" id="KW-1003">Cell membrane</keyword>
<dbReference type="Proteomes" id="UP000320513">
    <property type="component" value="Unassembled WGS sequence"/>
</dbReference>
<gene>
    <name evidence="8" type="ORF">FPZ47_10390</name>
</gene>
<evidence type="ECO:0000259" key="7">
    <source>
        <dbReference type="Pfam" id="PF06271"/>
    </source>
</evidence>
<dbReference type="OrthoDB" id="9793824at2"/>
<evidence type="ECO:0000256" key="2">
    <source>
        <dbReference type="ARBA" id="ARBA00022475"/>
    </source>
</evidence>
<dbReference type="PANTHER" id="PTHR36115:SF6">
    <property type="entry name" value="PROLINE-RICH ANTIGEN HOMOLOG"/>
    <property type="match status" value="1"/>
</dbReference>
<keyword evidence="3 6" id="KW-0812">Transmembrane</keyword>
<evidence type="ECO:0000256" key="4">
    <source>
        <dbReference type="ARBA" id="ARBA00022989"/>
    </source>
</evidence>
<dbReference type="RefSeq" id="WP_144950920.1">
    <property type="nucleotide sequence ID" value="NZ_VMQU01000035.1"/>
</dbReference>
<dbReference type="InterPro" id="IPR051791">
    <property type="entry name" value="Pra-immunoreactive"/>
</dbReference>
<dbReference type="AlphaFoldDB" id="A0A557XVZ8"/>
<dbReference type="PANTHER" id="PTHR36115">
    <property type="entry name" value="PROLINE-RICH ANTIGEN HOMOLOG-RELATED"/>
    <property type="match status" value="1"/>
</dbReference>
<evidence type="ECO:0000256" key="1">
    <source>
        <dbReference type="ARBA" id="ARBA00004651"/>
    </source>
</evidence>
<keyword evidence="9" id="KW-1185">Reference proteome</keyword>
<protein>
    <submittedName>
        <fullName evidence="8">RDD family protein</fullName>
    </submittedName>
</protein>
<reference evidence="8 9" key="1">
    <citation type="submission" date="2019-07" db="EMBL/GenBank/DDBJ databases">
        <title>New Mycobacterium species.</title>
        <authorList>
            <person name="Tortoli E."/>
            <person name="Ghielmetti G."/>
            <person name="Friedel U."/>
            <person name="Trovato A."/>
        </authorList>
    </citation>
    <scope>NUCLEOTIDE SEQUENCE [LARGE SCALE GENOMIC DNA]</scope>
    <source>
        <strain evidence="8 9">16-83</strain>
    </source>
</reference>
<comment type="caution">
    <text evidence="8">The sequence shown here is derived from an EMBL/GenBank/DDBJ whole genome shotgun (WGS) entry which is preliminary data.</text>
</comment>
<feature type="transmembrane region" description="Helical" evidence="6">
    <location>
        <begin position="56"/>
        <end position="78"/>
    </location>
</feature>
<name>A0A557XVZ8_9MYCO</name>
<evidence type="ECO:0000256" key="6">
    <source>
        <dbReference type="SAM" id="Phobius"/>
    </source>
</evidence>
<dbReference type="Pfam" id="PF06271">
    <property type="entry name" value="RDD"/>
    <property type="match status" value="1"/>
</dbReference>
<feature type="domain" description="RDD" evidence="7">
    <location>
        <begin position="20"/>
        <end position="113"/>
    </location>
</feature>
<evidence type="ECO:0000256" key="5">
    <source>
        <dbReference type="ARBA" id="ARBA00023136"/>
    </source>
</evidence>
<dbReference type="EMBL" id="VMQU01000035">
    <property type="protein sequence ID" value="TVS90182.1"/>
    <property type="molecule type" value="Genomic_DNA"/>
</dbReference>